<dbReference type="AlphaFoldDB" id="A0A016WK63"/>
<dbReference type="Proteomes" id="UP000024635">
    <property type="component" value="Unassembled WGS sequence"/>
</dbReference>
<dbReference type="EMBL" id="JARK01000233">
    <property type="protein sequence ID" value="EYC40015.1"/>
    <property type="molecule type" value="Genomic_DNA"/>
</dbReference>
<evidence type="ECO:0000313" key="3">
    <source>
        <dbReference type="Proteomes" id="UP000024635"/>
    </source>
</evidence>
<feature type="signal peptide" evidence="1">
    <location>
        <begin position="1"/>
        <end position="16"/>
    </location>
</feature>
<comment type="caution">
    <text evidence="2">The sequence shown here is derived from an EMBL/GenBank/DDBJ whole genome shotgun (WGS) entry which is preliminary data.</text>
</comment>
<evidence type="ECO:0000256" key="1">
    <source>
        <dbReference type="SAM" id="SignalP"/>
    </source>
</evidence>
<evidence type="ECO:0000313" key="2">
    <source>
        <dbReference type="EMBL" id="EYC40015.1"/>
    </source>
</evidence>
<dbReference type="STRING" id="53326.A0A016WK63"/>
<keyword evidence="1" id="KW-0732">Signal</keyword>
<name>A0A016WK63_9BILA</name>
<gene>
    <name evidence="2" type="primary">Acey_s0633.g904</name>
    <name evidence="2" type="ORF">Y032_0633g904</name>
</gene>
<feature type="chain" id="PRO_5001490824" evidence="1">
    <location>
        <begin position="17"/>
        <end position="66"/>
    </location>
</feature>
<proteinExistence type="predicted"/>
<protein>
    <submittedName>
        <fullName evidence="2">Uncharacterized protein</fullName>
    </submittedName>
</protein>
<organism evidence="2 3">
    <name type="scientific">Ancylostoma ceylanicum</name>
    <dbReference type="NCBI Taxonomy" id="53326"/>
    <lineage>
        <taxon>Eukaryota</taxon>
        <taxon>Metazoa</taxon>
        <taxon>Ecdysozoa</taxon>
        <taxon>Nematoda</taxon>
        <taxon>Chromadorea</taxon>
        <taxon>Rhabditida</taxon>
        <taxon>Rhabditina</taxon>
        <taxon>Rhabditomorpha</taxon>
        <taxon>Strongyloidea</taxon>
        <taxon>Ancylostomatidae</taxon>
        <taxon>Ancylostomatinae</taxon>
        <taxon>Ancylostoma</taxon>
    </lineage>
</organism>
<reference evidence="3" key="1">
    <citation type="journal article" date="2015" name="Nat. Genet.">
        <title>The genome and transcriptome of the zoonotic hookworm Ancylostoma ceylanicum identify infection-specific gene families.</title>
        <authorList>
            <person name="Schwarz E.M."/>
            <person name="Hu Y."/>
            <person name="Antoshechkin I."/>
            <person name="Miller M.M."/>
            <person name="Sternberg P.W."/>
            <person name="Aroian R.V."/>
        </authorList>
    </citation>
    <scope>NUCLEOTIDE SEQUENCE</scope>
    <source>
        <strain evidence="3">HY135</strain>
    </source>
</reference>
<keyword evidence="3" id="KW-1185">Reference proteome</keyword>
<accession>A0A016WK63</accession>
<sequence length="66" mass="7325">MIRLLPSLLLTCFCSAEILGPLSDDFQQWLSKNGYQSYDFVRGDYGTQGSYGGKAGNVTTVNYNSY</sequence>